<keyword evidence="1" id="KW-0812">Transmembrane</keyword>
<keyword evidence="1" id="KW-1133">Transmembrane helix</keyword>
<keyword evidence="1" id="KW-0472">Membrane</keyword>
<proteinExistence type="predicted"/>
<dbReference type="Proteomes" id="UP000182142">
    <property type="component" value="Unassembled WGS sequence"/>
</dbReference>
<reference evidence="3" key="1">
    <citation type="submission" date="2016-05" db="EMBL/GenBank/DDBJ databases">
        <authorList>
            <person name="Sharaf H."/>
        </authorList>
    </citation>
    <scope>NUCLEOTIDE SEQUENCE [LARGE SCALE GENOMIC DNA]</scope>
    <source>
        <strain evidence="3">H</strain>
    </source>
</reference>
<feature type="transmembrane region" description="Helical" evidence="1">
    <location>
        <begin position="17"/>
        <end position="37"/>
    </location>
</feature>
<evidence type="ECO:0000256" key="1">
    <source>
        <dbReference type="SAM" id="Phobius"/>
    </source>
</evidence>
<evidence type="ECO:0000313" key="3">
    <source>
        <dbReference type="Proteomes" id="UP000182142"/>
    </source>
</evidence>
<evidence type="ECO:0000313" key="2">
    <source>
        <dbReference type="EMBL" id="SBO22730.1"/>
    </source>
</evidence>
<dbReference type="AlphaFoldDB" id="A0A1A7VLJ4"/>
<name>A0A1A7VLJ4_PLAKH</name>
<dbReference type="EMBL" id="CWHR02000004">
    <property type="protein sequence ID" value="SBO22730.1"/>
    <property type="molecule type" value="Genomic_DNA"/>
</dbReference>
<protein>
    <submittedName>
        <fullName evidence="2">Uncharacterized protein</fullName>
    </submittedName>
</protein>
<organism evidence="2 3">
    <name type="scientific">Plasmodium knowlesi (strain H)</name>
    <dbReference type="NCBI Taxonomy" id="5851"/>
    <lineage>
        <taxon>Eukaryota</taxon>
        <taxon>Sar</taxon>
        <taxon>Alveolata</taxon>
        <taxon>Apicomplexa</taxon>
        <taxon>Aconoidasida</taxon>
        <taxon>Haemosporida</taxon>
        <taxon>Plasmodiidae</taxon>
        <taxon>Plasmodium</taxon>
        <taxon>Plasmodium (Plasmodium)</taxon>
    </lineage>
</organism>
<gene>
    <name evidence="2" type="ORF">PKNA1_H1_1331000</name>
</gene>
<sequence>MGCRRWPGCFKTKHYRFYYFLRLHSKYFGLLLFFLLAENSRNEKYVQQKLLGEKSSAHTKCLYV</sequence>
<accession>A0A1A7VLJ4</accession>